<protein>
    <submittedName>
        <fullName evidence="5">NADH:ubiquinone oxidoreductase subunit N</fullName>
    </submittedName>
</protein>
<feature type="chain" id="PRO_5044553201" evidence="2">
    <location>
        <begin position="17"/>
        <end position="163"/>
    </location>
</feature>
<sequence length="163" mass="17980">MIALSHVLCALTGLAAVLNTLIVDEQVDYAQCFIAIVALSASAVISIILIVGVRLEKKLFVTVYITAQTAFIIILFILFLLLILGYKRTILGNGVDAQEAKYTSTGYLIGIFVSEEELRVVLEIFLSLGLTSLELWFLTVILRSYRYLKDKGAFTGNDRVEAV</sequence>
<evidence type="ECO:0000256" key="2">
    <source>
        <dbReference type="SAM" id="SignalP"/>
    </source>
</evidence>
<organism evidence="4 5">
    <name type="scientific">Toxocara canis</name>
    <name type="common">Canine roundworm</name>
    <dbReference type="NCBI Taxonomy" id="6265"/>
    <lineage>
        <taxon>Eukaryota</taxon>
        <taxon>Metazoa</taxon>
        <taxon>Ecdysozoa</taxon>
        <taxon>Nematoda</taxon>
        <taxon>Chromadorea</taxon>
        <taxon>Rhabditida</taxon>
        <taxon>Spirurina</taxon>
        <taxon>Ascaridomorpha</taxon>
        <taxon>Ascaridoidea</taxon>
        <taxon>Toxocaridae</taxon>
        <taxon>Toxocara</taxon>
    </lineage>
</organism>
<name>A0A183UHW4_TOXCA</name>
<accession>A0A183UHW4</accession>
<feature type="transmembrane region" description="Helical" evidence="1">
    <location>
        <begin position="124"/>
        <end position="142"/>
    </location>
</feature>
<evidence type="ECO:0000313" key="3">
    <source>
        <dbReference type="EMBL" id="VDM39405.1"/>
    </source>
</evidence>
<keyword evidence="2" id="KW-0732">Signal</keyword>
<feature type="transmembrane region" description="Helical" evidence="1">
    <location>
        <begin position="33"/>
        <end position="52"/>
    </location>
</feature>
<keyword evidence="4" id="KW-1185">Reference proteome</keyword>
<dbReference type="WBParaSite" id="TCNE_0000808401-mRNA-1">
    <property type="protein sequence ID" value="TCNE_0000808401-mRNA-1"/>
    <property type="gene ID" value="TCNE_0000808401"/>
</dbReference>
<evidence type="ECO:0000313" key="4">
    <source>
        <dbReference type="Proteomes" id="UP000050794"/>
    </source>
</evidence>
<dbReference type="EMBL" id="UYWY01019820">
    <property type="protein sequence ID" value="VDM39405.1"/>
    <property type="molecule type" value="Genomic_DNA"/>
</dbReference>
<dbReference type="AlphaFoldDB" id="A0A183UHW4"/>
<feature type="signal peptide" evidence="2">
    <location>
        <begin position="1"/>
        <end position="16"/>
    </location>
</feature>
<reference evidence="5" key="1">
    <citation type="submission" date="2016-06" db="UniProtKB">
        <authorList>
            <consortium name="WormBaseParasite"/>
        </authorList>
    </citation>
    <scope>IDENTIFICATION</scope>
</reference>
<feature type="transmembrane region" description="Helical" evidence="1">
    <location>
        <begin position="59"/>
        <end position="86"/>
    </location>
</feature>
<keyword evidence="1" id="KW-0472">Membrane</keyword>
<reference evidence="3 4" key="2">
    <citation type="submission" date="2018-11" db="EMBL/GenBank/DDBJ databases">
        <authorList>
            <consortium name="Pathogen Informatics"/>
        </authorList>
    </citation>
    <scope>NUCLEOTIDE SEQUENCE [LARGE SCALE GENOMIC DNA]</scope>
</reference>
<keyword evidence="1" id="KW-0812">Transmembrane</keyword>
<dbReference type="Proteomes" id="UP000050794">
    <property type="component" value="Unassembled WGS sequence"/>
</dbReference>
<evidence type="ECO:0000256" key="1">
    <source>
        <dbReference type="SAM" id="Phobius"/>
    </source>
</evidence>
<gene>
    <name evidence="3" type="ORF">TCNE_LOCUS8084</name>
</gene>
<evidence type="ECO:0000313" key="5">
    <source>
        <dbReference type="WBParaSite" id="TCNE_0000808401-mRNA-1"/>
    </source>
</evidence>
<keyword evidence="1" id="KW-1133">Transmembrane helix</keyword>
<proteinExistence type="predicted"/>